<evidence type="ECO:0000256" key="8">
    <source>
        <dbReference type="ARBA" id="ARBA00022840"/>
    </source>
</evidence>
<dbReference type="GO" id="GO:0005829">
    <property type="term" value="C:cytosol"/>
    <property type="evidence" value="ECO:0007669"/>
    <property type="project" value="TreeGrafter"/>
</dbReference>
<organism evidence="12">
    <name type="scientific">marine sediment metagenome</name>
    <dbReference type="NCBI Taxonomy" id="412755"/>
    <lineage>
        <taxon>unclassified sequences</taxon>
        <taxon>metagenomes</taxon>
        <taxon>ecological metagenomes</taxon>
    </lineage>
</organism>
<evidence type="ECO:0000256" key="9">
    <source>
        <dbReference type="ARBA" id="ARBA00047899"/>
    </source>
</evidence>
<dbReference type="Gene3D" id="3.30.200.20">
    <property type="entry name" value="Phosphorylase Kinase, domain 1"/>
    <property type="match status" value="1"/>
</dbReference>
<dbReference type="GO" id="GO:0005524">
    <property type="term" value="F:ATP binding"/>
    <property type="evidence" value="ECO:0007669"/>
    <property type="project" value="UniProtKB-KW"/>
</dbReference>
<dbReference type="PANTHER" id="PTHR12209:SF0">
    <property type="entry name" value="EKC_KEOPS COMPLEX SUBUNIT TP53RK"/>
    <property type="match status" value="1"/>
</dbReference>
<dbReference type="InterPro" id="IPR000719">
    <property type="entry name" value="Prot_kinase_dom"/>
</dbReference>
<keyword evidence="6" id="KW-0547">Nucleotide-binding</keyword>
<dbReference type="EMBL" id="LAZR01008656">
    <property type="protein sequence ID" value="KKM77360.1"/>
    <property type="molecule type" value="Genomic_DNA"/>
</dbReference>
<dbReference type="PROSITE" id="PS00109">
    <property type="entry name" value="PROTEIN_KINASE_TYR"/>
    <property type="match status" value="1"/>
</dbReference>
<dbReference type="NCBIfam" id="TIGR03724">
    <property type="entry name" value="arch_bud32"/>
    <property type="match status" value="1"/>
</dbReference>
<evidence type="ECO:0000256" key="4">
    <source>
        <dbReference type="ARBA" id="ARBA00022679"/>
    </source>
</evidence>
<keyword evidence="3" id="KW-0723">Serine/threonine-protein kinase</keyword>
<dbReference type="Pfam" id="PF01163">
    <property type="entry name" value="RIO1"/>
    <property type="match status" value="1"/>
</dbReference>
<accession>A0A0F9MKP3</accession>
<keyword evidence="4" id="KW-0808">Transferase</keyword>
<dbReference type="GO" id="GO:0000408">
    <property type="term" value="C:EKC/KEOPS complex"/>
    <property type="evidence" value="ECO:0007669"/>
    <property type="project" value="UniProtKB-ARBA"/>
</dbReference>
<protein>
    <recommendedName>
        <fullName evidence="2">non-specific serine/threonine protein kinase</fullName>
        <ecNumber evidence="2">2.7.11.1</ecNumber>
    </recommendedName>
</protein>
<keyword evidence="7" id="KW-0418">Kinase</keyword>
<name>A0A0F9MKP3_9ZZZZ</name>
<evidence type="ECO:0000256" key="10">
    <source>
        <dbReference type="ARBA" id="ARBA00048679"/>
    </source>
</evidence>
<evidence type="ECO:0000256" key="6">
    <source>
        <dbReference type="ARBA" id="ARBA00022741"/>
    </source>
</evidence>
<dbReference type="GO" id="GO:0004674">
    <property type="term" value="F:protein serine/threonine kinase activity"/>
    <property type="evidence" value="ECO:0007669"/>
    <property type="project" value="UniProtKB-KW"/>
</dbReference>
<dbReference type="AlphaFoldDB" id="A0A0F9MKP3"/>
<evidence type="ECO:0000256" key="2">
    <source>
        <dbReference type="ARBA" id="ARBA00012513"/>
    </source>
</evidence>
<dbReference type="FunFam" id="3.30.200.20:FF:000201">
    <property type="entry name" value="TP53-regulating kinase isoform X1"/>
    <property type="match status" value="1"/>
</dbReference>
<dbReference type="PROSITE" id="PS50011">
    <property type="entry name" value="PROTEIN_KINASE_DOM"/>
    <property type="match status" value="1"/>
</dbReference>
<feature type="domain" description="Protein kinase" evidence="11">
    <location>
        <begin position="1"/>
        <end position="132"/>
    </location>
</feature>
<dbReference type="Gene3D" id="1.10.510.10">
    <property type="entry name" value="Transferase(Phosphotransferase) domain 1"/>
    <property type="match status" value="1"/>
</dbReference>
<dbReference type="SUPFAM" id="SSF56112">
    <property type="entry name" value="Protein kinase-like (PK-like)"/>
    <property type="match status" value="1"/>
</dbReference>
<dbReference type="GO" id="GO:0008033">
    <property type="term" value="P:tRNA processing"/>
    <property type="evidence" value="ECO:0007669"/>
    <property type="project" value="UniProtKB-KW"/>
</dbReference>
<dbReference type="InterPro" id="IPR022495">
    <property type="entry name" value="Bud32"/>
</dbReference>
<dbReference type="InterPro" id="IPR008266">
    <property type="entry name" value="Tyr_kinase_AS"/>
</dbReference>
<evidence type="ECO:0000256" key="1">
    <source>
        <dbReference type="ARBA" id="ARBA00010630"/>
    </source>
</evidence>
<proteinExistence type="inferred from homology"/>
<reference evidence="12" key="1">
    <citation type="journal article" date="2015" name="Nature">
        <title>Complex archaea that bridge the gap between prokaryotes and eukaryotes.</title>
        <authorList>
            <person name="Spang A."/>
            <person name="Saw J.H."/>
            <person name="Jorgensen S.L."/>
            <person name="Zaremba-Niedzwiedzka K."/>
            <person name="Martijn J."/>
            <person name="Lind A.E."/>
            <person name="van Eijk R."/>
            <person name="Schleper C."/>
            <person name="Guy L."/>
            <person name="Ettema T.J."/>
        </authorList>
    </citation>
    <scope>NUCLEOTIDE SEQUENCE</scope>
</reference>
<evidence type="ECO:0000259" key="11">
    <source>
        <dbReference type="PROSITE" id="PS50011"/>
    </source>
</evidence>
<gene>
    <name evidence="12" type="ORF">LCGC14_1370840</name>
</gene>
<evidence type="ECO:0000256" key="5">
    <source>
        <dbReference type="ARBA" id="ARBA00022694"/>
    </source>
</evidence>
<sequence>MKLIKKGAEGDLYFSRWNNQKAIIKIRKKKNYRNLQLDSRIRKQRTLREAQIISKVKSFGVSTPLVYQINMKNCSIIMQYIHGTILHDLPDLKLINSCKKVGKIVGTLHKNGIMHGDLTTSNFIVAKAINQF</sequence>
<dbReference type="InterPro" id="IPR018934">
    <property type="entry name" value="RIO_dom"/>
</dbReference>
<comment type="caution">
    <text evidence="12">The sequence shown here is derived from an EMBL/GenBank/DDBJ whole genome shotgun (WGS) entry which is preliminary data.</text>
</comment>
<dbReference type="EC" id="2.7.11.1" evidence="2"/>
<keyword evidence="8" id="KW-0067">ATP-binding</keyword>
<comment type="catalytic activity">
    <reaction evidence="9">
        <text>L-threonyl-[protein] + ATP = O-phospho-L-threonyl-[protein] + ADP + H(+)</text>
        <dbReference type="Rhea" id="RHEA:46608"/>
        <dbReference type="Rhea" id="RHEA-COMP:11060"/>
        <dbReference type="Rhea" id="RHEA-COMP:11605"/>
        <dbReference type="ChEBI" id="CHEBI:15378"/>
        <dbReference type="ChEBI" id="CHEBI:30013"/>
        <dbReference type="ChEBI" id="CHEBI:30616"/>
        <dbReference type="ChEBI" id="CHEBI:61977"/>
        <dbReference type="ChEBI" id="CHEBI:456216"/>
        <dbReference type="EC" id="2.7.11.1"/>
    </reaction>
</comment>
<evidence type="ECO:0000313" key="12">
    <source>
        <dbReference type="EMBL" id="KKM77360.1"/>
    </source>
</evidence>
<comment type="catalytic activity">
    <reaction evidence="10">
        <text>L-seryl-[protein] + ATP = O-phospho-L-seryl-[protein] + ADP + H(+)</text>
        <dbReference type="Rhea" id="RHEA:17989"/>
        <dbReference type="Rhea" id="RHEA-COMP:9863"/>
        <dbReference type="Rhea" id="RHEA-COMP:11604"/>
        <dbReference type="ChEBI" id="CHEBI:15378"/>
        <dbReference type="ChEBI" id="CHEBI:29999"/>
        <dbReference type="ChEBI" id="CHEBI:30616"/>
        <dbReference type="ChEBI" id="CHEBI:83421"/>
        <dbReference type="ChEBI" id="CHEBI:456216"/>
        <dbReference type="EC" id="2.7.11.1"/>
    </reaction>
</comment>
<evidence type="ECO:0000256" key="7">
    <source>
        <dbReference type="ARBA" id="ARBA00022777"/>
    </source>
</evidence>
<keyword evidence="5" id="KW-0819">tRNA processing</keyword>
<dbReference type="InterPro" id="IPR011009">
    <property type="entry name" value="Kinase-like_dom_sf"/>
</dbReference>
<dbReference type="PANTHER" id="PTHR12209">
    <property type="entry name" value="NON-SPECIFIC SERINE/THREONINE PROTEIN KINASE"/>
    <property type="match status" value="1"/>
</dbReference>
<comment type="similarity">
    <text evidence="1">Belongs to the protein kinase superfamily. BUD32 family.</text>
</comment>
<evidence type="ECO:0000256" key="3">
    <source>
        <dbReference type="ARBA" id="ARBA00022527"/>
    </source>
</evidence>